<proteinExistence type="predicted"/>
<accession>A0A7U3W6U8</accession>
<name>A0A7U3W6U8_MYXXA</name>
<dbReference type="Pfam" id="PF07791">
    <property type="entry name" value="Imm11"/>
    <property type="match status" value="1"/>
</dbReference>
<feature type="domain" description="Immunity MXAN-0049 protein" evidence="1">
    <location>
        <begin position="46"/>
        <end position="183"/>
    </location>
</feature>
<organism evidence="2">
    <name type="scientific">Myxococcus xanthus</name>
    <dbReference type="NCBI Taxonomy" id="34"/>
    <lineage>
        <taxon>Bacteria</taxon>
        <taxon>Pseudomonadati</taxon>
        <taxon>Myxococcota</taxon>
        <taxon>Myxococcia</taxon>
        <taxon>Myxococcales</taxon>
        <taxon>Cystobacterineae</taxon>
        <taxon>Myxococcaceae</taxon>
        <taxon>Myxococcus</taxon>
    </lineage>
</organism>
<reference evidence="2" key="1">
    <citation type="submission" date="2020-05" db="EMBL/GenBank/DDBJ databases">
        <title>Structure and Biosynthesis of Myxolipoxazoles and Myxopyrimidinols: Unique Myxobacterial Fatty Acids Featuring Isoxazole and 4-Pyrimidinol Heterocycles.</title>
        <authorList>
            <person name="Popoff A."/>
            <person name="Hug J.J."/>
            <person name="Walesch S."/>
            <person name="Garcia R."/>
            <person name="Mueller R."/>
        </authorList>
    </citation>
    <scope>NUCLEOTIDE SEQUENCE</scope>
    <source>
        <strain evidence="2">Mx x48</strain>
    </source>
</reference>
<evidence type="ECO:0000313" key="2">
    <source>
        <dbReference type="EMBL" id="QKW94282.1"/>
    </source>
</evidence>
<protein>
    <recommendedName>
        <fullName evidence="1">Immunity MXAN-0049 protein domain-containing protein</fullName>
    </recommendedName>
</protein>
<evidence type="ECO:0000259" key="1">
    <source>
        <dbReference type="Pfam" id="PF07791"/>
    </source>
</evidence>
<dbReference type="AlphaFoldDB" id="A0A7U3W6U8"/>
<sequence length="193" mass="21380">MANKNFYIMLADPPWAGPTSKIISGPDIQVNDGLLLDNVQQGYSIVLSVDKKAKDVSEFPPCDIHAPSRSLLFSQRFIELLTGLGVDNVQYFDADVVYEPTGQKLPYKVANVVGIVNGLDLNQSDVVMSGRGNVLQIKEMCLDEDKLQGQKICRLREDIMLIVVHKSIKEAVEQAALTGFMFISDDEYEPGMI</sequence>
<dbReference type="InterPro" id="IPR012433">
    <property type="entry name" value="Imm11"/>
</dbReference>
<dbReference type="EMBL" id="MT513750">
    <property type="protein sequence ID" value="QKW94282.1"/>
    <property type="molecule type" value="Genomic_DNA"/>
</dbReference>